<evidence type="ECO:0000313" key="6">
    <source>
        <dbReference type="EMBL" id="KAK6185428.1"/>
    </source>
</evidence>
<evidence type="ECO:0000259" key="5">
    <source>
        <dbReference type="SMART" id="SM00082"/>
    </source>
</evidence>
<dbReference type="PANTHER" id="PTHR24369:SF210">
    <property type="entry name" value="CHAOPTIN-RELATED"/>
    <property type="match status" value="1"/>
</dbReference>
<keyword evidence="1" id="KW-0433">Leucine-rich repeat</keyword>
<dbReference type="PANTHER" id="PTHR24369">
    <property type="entry name" value="ANTIGEN BSP, PUTATIVE-RELATED"/>
    <property type="match status" value="1"/>
</dbReference>
<organism evidence="6 7">
    <name type="scientific">Patella caerulea</name>
    <name type="common">Rayed Mediterranean limpet</name>
    <dbReference type="NCBI Taxonomy" id="87958"/>
    <lineage>
        <taxon>Eukaryota</taxon>
        <taxon>Metazoa</taxon>
        <taxon>Spiralia</taxon>
        <taxon>Lophotrochozoa</taxon>
        <taxon>Mollusca</taxon>
        <taxon>Gastropoda</taxon>
        <taxon>Patellogastropoda</taxon>
        <taxon>Patelloidea</taxon>
        <taxon>Patellidae</taxon>
        <taxon>Patella</taxon>
    </lineage>
</organism>
<accession>A0AAN8PVC6</accession>
<sequence>MLKFSLSCDLTTCPQYCTCDIKNENLTVDCSRNARKQSPVTVPICENVSLLINVSSNELTELVIRRYEQYTTVILDASNNQIRTISSELKNRVLLNELNIENNSLEKIPMDLKSSFENMQTVHLKNNSWKCDCELDWLVSLIKSSIIEKENKFTDIDMVTCSNPKELVNIKLKDFDSQCDSHDGKDKSALKPWQIVLIVFGILFYLSLASAIGFCIVLRRRIRITAN</sequence>
<name>A0AAN8PVC6_PATCE</name>
<feature type="transmembrane region" description="Helical" evidence="4">
    <location>
        <begin position="195"/>
        <end position="218"/>
    </location>
</feature>
<dbReference type="SMART" id="SM00082">
    <property type="entry name" value="LRRCT"/>
    <property type="match status" value="1"/>
</dbReference>
<dbReference type="AlphaFoldDB" id="A0AAN8PVC6"/>
<dbReference type="GO" id="GO:0005886">
    <property type="term" value="C:plasma membrane"/>
    <property type="evidence" value="ECO:0007669"/>
    <property type="project" value="TreeGrafter"/>
</dbReference>
<dbReference type="EMBL" id="JAZGQO010000006">
    <property type="protein sequence ID" value="KAK6185428.1"/>
    <property type="molecule type" value="Genomic_DNA"/>
</dbReference>
<dbReference type="Proteomes" id="UP001347796">
    <property type="component" value="Unassembled WGS sequence"/>
</dbReference>
<reference evidence="6 7" key="1">
    <citation type="submission" date="2024-01" db="EMBL/GenBank/DDBJ databases">
        <title>The genome of the rayed Mediterranean limpet Patella caerulea (Linnaeus, 1758).</title>
        <authorList>
            <person name="Anh-Thu Weber A."/>
            <person name="Halstead-Nussloch G."/>
        </authorList>
    </citation>
    <scope>NUCLEOTIDE SEQUENCE [LARGE SCALE GENOMIC DNA]</scope>
    <source>
        <strain evidence="6">AATW-2023a</strain>
        <tissue evidence="6">Whole specimen</tissue>
    </source>
</reference>
<dbReference type="SUPFAM" id="SSF52058">
    <property type="entry name" value="L domain-like"/>
    <property type="match status" value="1"/>
</dbReference>
<dbReference type="InterPro" id="IPR032675">
    <property type="entry name" value="LRR_dom_sf"/>
</dbReference>
<evidence type="ECO:0000256" key="4">
    <source>
        <dbReference type="SAM" id="Phobius"/>
    </source>
</evidence>
<proteinExistence type="predicted"/>
<protein>
    <recommendedName>
        <fullName evidence="5">LRRCT domain-containing protein</fullName>
    </recommendedName>
</protein>
<evidence type="ECO:0000256" key="1">
    <source>
        <dbReference type="ARBA" id="ARBA00022614"/>
    </source>
</evidence>
<dbReference type="InterPro" id="IPR050541">
    <property type="entry name" value="LRR_TM_domain-containing"/>
</dbReference>
<evidence type="ECO:0000313" key="7">
    <source>
        <dbReference type="Proteomes" id="UP001347796"/>
    </source>
</evidence>
<feature type="domain" description="LRRCT" evidence="5">
    <location>
        <begin position="127"/>
        <end position="180"/>
    </location>
</feature>
<keyword evidence="4" id="KW-0812">Transmembrane</keyword>
<keyword evidence="3" id="KW-0677">Repeat</keyword>
<gene>
    <name evidence="6" type="ORF">SNE40_007667</name>
</gene>
<dbReference type="Gene3D" id="3.80.10.10">
    <property type="entry name" value="Ribonuclease Inhibitor"/>
    <property type="match status" value="1"/>
</dbReference>
<comment type="caution">
    <text evidence="6">The sequence shown here is derived from an EMBL/GenBank/DDBJ whole genome shotgun (WGS) entry which is preliminary data.</text>
</comment>
<keyword evidence="4" id="KW-1133">Transmembrane helix</keyword>
<dbReference type="InterPro" id="IPR000483">
    <property type="entry name" value="Cys-rich_flank_reg_C"/>
</dbReference>
<keyword evidence="2" id="KW-0732">Signal</keyword>
<keyword evidence="7" id="KW-1185">Reference proteome</keyword>
<keyword evidence="4" id="KW-0472">Membrane</keyword>
<evidence type="ECO:0000256" key="3">
    <source>
        <dbReference type="ARBA" id="ARBA00022737"/>
    </source>
</evidence>
<evidence type="ECO:0000256" key="2">
    <source>
        <dbReference type="ARBA" id="ARBA00022729"/>
    </source>
</evidence>